<keyword evidence="3" id="KW-1185">Reference proteome</keyword>
<evidence type="ECO:0000256" key="1">
    <source>
        <dbReference type="SAM" id="MobiDB-lite"/>
    </source>
</evidence>
<organism evidence="2 3">
    <name type="scientific">Portunus trituberculatus</name>
    <name type="common">Swimming crab</name>
    <name type="synonym">Neptunus trituberculatus</name>
    <dbReference type="NCBI Taxonomy" id="210409"/>
    <lineage>
        <taxon>Eukaryota</taxon>
        <taxon>Metazoa</taxon>
        <taxon>Ecdysozoa</taxon>
        <taxon>Arthropoda</taxon>
        <taxon>Crustacea</taxon>
        <taxon>Multicrustacea</taxon>
        <taxon>Malacostraca</taxon>
        <taxon>Eumalacostraca</taxon>
        <taxon>Eucarida</taxon>
        <taxon>Decapoda</taxon>
        <taxon>Pleocyemata</taxon>
        <taxon>Brachyura</taxon>
        <taxon>Eubrachyura</taxon>
        <taxon>Portunoidea</taxon>
        <taxon>Portunidae</taxon>
        <taxon>Portuninae</taxon>
        <taxon>Portunus</taxon>
    </lineage>
</organism>
<gene>
    <name evidence="2" type="ORF">E2C01_096679</name>
</gene>
<proteinExistence type="predicted"/>
<sequence>MEPALQCSRMLPPARPPPRPPSTIPVPPVATCGVTTVPALLMTHHSPGRRPSRPVRRYFA</sequence>
<accession>A0A5B7JYI7</accession>
<dbReference type="AlphaFoldDB" id="A0A5B7JYI7"/>
<name>A0A5B7JYI7_PORTR</name>
<evidence type="ECO:0000313" key="3">
    <source>
        <dbReference type="Proteomes" id="UP000324222"/>
    </source>
</evidence>
<protein>
    <submittedName>
        <fullName evidence="2">Uncharacterized protein</fullName>
    </submittedName>
</protein>
<feature type="compositionally biased region" description="Pro residues" evidence="1">
    <location>
        <begin position="13"/>
        <end position="26"/>
    </location>
</feature>
<evidence type="ECO:0000313" key="2">
    <source>
        <dbReference type="EMBL" id="MPD01163.1"/>
    </source>
</evidence>
<reference evidence="2 3" key="1">
    <citation type="submission" date="2019-05" db="EMBL/GenBank/DDBJ databases">
        <title>Another draft genome of Portunus trituberculatus and its Hox gene families provides insights of decapod evolution.</title>
        <authorList>
            <person name="Jeong J.-H."/>
            <person name="Song I."/>
            <person name="Kim S."/>
            <person name="Choi T."/>
            <person name="Kim D."/>
            <person name="Ryu S."/>
            <person name="Kim W."/>
        </authorList>
    </citation>
    <scope>NUCLEOTIDE SEQUENCE [LARGE SCALE GENOMIC DNA]</scope>
    <source>
        <tissue evidence="2">Muscle</tissue>
    </source>
</reference>
<dbReference type="EMBL" id="VSRR010125999">
    <property type="protein sequence ID" value="MPD01163.1"/>
    <property type="molecule type" value="Genomic_DNA"/>
</dbReference>
<feature type="region of interest" description="Disordered" evidence="1">
    <location>
        <begin position="1"/>
        <end position="26"/>
    </location>
</feature>
<comment type="caution">
    <text evidence="2">The sequence shown here is derived from an EMBL/GenBank/DDBJ whole genome shotgun (WGS) entry which is preliminary data.</text>
</comment>
<dbReference type="Proteomes" id="UP000324222">
    <property type="component" value="Unassembled WGS sequence"/>
</dbReference>